<dbReference type="Gene3D" id="3.30.457.10">
    <property type="entry name" value="Copper amine oxidase-like, N-terminal domain"/>
    <property type="match status" value="1"/>
</dbReference>
<organism evidence="5 6">
    <name type="scientific">Clostridium aceticum</name>
    <dbReference type="NCBI Taxonomy" id="84022"/>
    <lineage>
        <taxon>Bacteria</taxon>
        <taxon>Bacillati</taxon>
        <taxon>Bacillota</taxon>
        <taxon>Clostridia</taxon>
        <taxon>Eubacteriales</taxon>
        <taxon>Clostridiaceae</taxon>
        <taxon>Clostridium</taxon>
    </lineage>
</organism>
<feature type="domain" description="Cadherin-like beta-sandwich-like" evidence="4">
    <location>
        <begin position="667"/>
        <end position="750"/>
    </location>
</feature>
<dbReference type="InterPro" id="IPR025883">
    <property type="entry name" value="Cadherin-like_domain"/>
</dbReference>
<dbReference type="KEGG" id="cace:CACET_c38660"/>
<dbReference type="InterPro" id="IPR036582">
    <property type="entry name" value="Mao_N_sf"/>
</dbReference>
<dbReference type="Gene3D" id="2.60.40.1080">
    <property type="match status" value="1"/>
</dbReference>
<dbReference type="RefSeq" id="WP_052661505.1">
    <property type="nucleotide sequence ID" value="NZ_CP009687.1"/>
</dbReference>
<feature type="compositionally biased region" description="Low complexity" evidence="1">
    <location>
        <begin position="788"/>
        <end position="814"/>
    </location>
</feature>
<dbReference type="EMBL" id="CP009687">
    <property type="protein sequence ID" value="AKL97294.1"/>
    <property type="molecule type" value="Genomic_DNA"/>
</dbReference>
<dbReference type="InterPro" id="IPR008964">
    <property type="entry name" value="Invasin/intimin_cell_adhesion"/>
</dbReference>
<evidence type="ECO:0000313" key="6">
    <source>
        <dbReference type="Proteomes" id="UP000035704"/>
    </source>
</evidence>
<feature type="compositionally biased region" description="Gly residues" evidence="1">
    <location>
        <begin position="767"/>
        <end position="787"/>
    </location>
</feature>
<dbReference type="STRING" id="84022.CACET_c38660"/>
<dbReference type="Pfam" id="PF07833">
    <property type="entry name" value="Cu_amine_oxidN1"/>
    <property type="match status" value="1"/>
</dbReference>
<keyword evidence="2" id="KW-0732">Signal</keyword>
<proteinExistence type="predicted"/>
<feature type="signal peptide" evidence="2">
    <location>
        <begin position="1"/>
        <end position="24"/>
    </location>
</feature>
<feature type="compositionally biased region" description="Polar residues" evidence="1">
    <location>
        <begin position="756"/>
        <end position="765"/>
    </location>
</feature>
<sequence>MKAKRILALVLVMTLLLPASFTFASTGSPLTSLAIRDGSGTTYLNVTDANPGEYSVQVPYGTEKVHLDVTRRNIQDIVIIGKDFLEDGQAFELNVSPGADGNTFLLMVEDGESTEFYDIIIYVLDAPPLSELSEVEDLTALVGGVNVIEFHPDILTYEAIVDFKHETVTFGVTTTDLMNDIIFINDMTGQVAQQLSLIVGLNTFKIELFYNNESVSEHTVSIIRKPDISVLEDLINEMGELYNNTEAGEEVGQYPFDAKLRFDNAIGAAVLARDTATTQEQIYDAIDKLSDEYYIFIASRNLEVVDREDLLGAIYEAEDALAVAVEGNLQGQYPVGSKAILQAAINEAYLVYQDLYVIQSELDAAEVVLYGALNTFLNGVITGSQTPRILQYIYRPSNEVSVEVGKTIKLQFLAMYDTYEVVDVTNETLWSSRNAEIASVSAGEVTGLSIGQVLIDVDHNGFQVYFTVRVRAAQVEKVELLSKIQEAEGLVSFSVEGVLEGQYPYGSVAVLQAERNTALWVYHDAQATQVEVNEAKGRLEEAIEYFKSLRISSQLPELRNYNNLDSLYGSTAITPAFNPDVLEYNINVGNDIEDYTIQAATSNGATIRINGEVRNAAVVPLEVGENAISIVVTAENGGTKTYTVKVSRDGAGQQQPSLDDNTELPHISIENMLFMFNPDLTEYNLYVGNSIDSLNLLITRRASTTVILNGTAVEGPRNVPLSVGENIITIVVIAENGVDTRTYTITATRQAASVITPPVTNENNNGGSTGGSSGGSSGKSSGGGGGAASTPQQPAQNNQNNQSQQTPVQQQSVVQYESKITDGLSTVEVGKGTVVANSNEIKNIMESGKPVVLESAIATIDFGKTALNTPEVKSAAVGSTLELGAKLTETVITEKVISSARLNESGLYVLGGSVLDLVAELRHIDGTSTRIRSFAEPVKVILNLRELGLVGENMDNLTAVRFVPQGDGTYKAVKLGGEYDSKNETFEFYTDSFSLYSIVRADNLTQIKLAIGANDYLVNENSKVTDVPALIEDGRTLVPLRVVAEALGAKVEWESSTRTVTIKLDGKVLTLVVDQTIEGMDVPARILESRTMVPIRYVSEMLGAYVLWFGETQTIQIIK</sequence>
<feature type="domain" description="Copper amine oxidase-like N-terminal" evidence="3">
    <location>
        <begin position="1018"/>
        <end position="1117"/>
    </location>
</feature>
<feature type="region of interest" description="Disordered" evidence="1">
    <location>
        <begin position="756"/>
        <end position="814"/>
    </location>
</feature>
<dbReference type="InterPro" id="IPR012854">
    <property type="entry name" value="Cu_amine_oxidase-like_N"/>
</dbReference>
<dbReference type="OrthoDB" id="1808867at2"/>
<dbReference type="Proteomes" id="UP000035704">
    <property type="component" value="Chromosome"/>
</dbReference>
<evidence type="ECO:0000256" key="2">
    <source>
        <dbReference type="SAM" id="SignalP"/>
    </source>
</evidence>
<evidence type="ECO:0000256" key="1">
    <source>
        <dbReference type="SAM" id="MobiDB-lite"/>
    </source>
</evidence>
<dbReference type="Pfam" id="PF12733">
    <property type="entry name" value="Cadherin-like"/>
    <property type="match status" value="2"/>
</dbReference>
<reference evidence="5 6" key="1">
    <citation type="submission" date="2014-10" db="EMBL/GenBank/DDBJ databases">
        <title>Genome sequence of Clostridium aceticum DSM 1496.</title>
        <authorList>
            <person name="Poehlein A."/>
            <person name="Schiel-Bengelsdorf B."/>
            <person name="Gottschalk G."/>
            <person name="Duerre P."/>
            <person name="Daniel R."/>
        </authorList>
    </citation>
    <scope>NUCLEOTIDE SEQUENCE [LARGE SCALE GENOMIC DNA]</scope>
    <source>
        <strain evidence="5 6">DSM 1496</strain>
    </source>
</reference>
<dbReference type="PATRIC" id="fig|84022.6.peg.3950"/>
<accession>A0A0G3WIG3</accession>
<gene>
    <name evidence="5" type="ORF">CACET_c38660</name>
</gene>
<dbReference type="SUPFAM" id="SSF55383">
    <property type="entry name" value="Copper amine oxidase, domain N"/>
    <property type="match status" value="1"/>
</dbReference>
<evidence type="ECO:0000259" key="3">
    <source>
        <dbReference type="Pfam" id="PF07833"/>
    </source>
</evidence>
<dbReference type="AlphaFoldDB" id="A0A0G3WIG3"/>
<evidence type="ECO:0000313" key="5">
    <source>
        <dbReference type="EMBL" id="AKL97294.1"/>
    </source>
</evidence>
<feature type="chain" id="PRO_5005185952" evidence="2">
    <location>
        <begin position="25"/>
        <end position="1119"/>
    </location>
</feature>
<dbReference type="Gene3D" id="1.20.1270.90">
    <property type="entry name" value="AF1782-like"/>
    <property type="match status" value="3"/>
</dbReference>
<name>A0A0G3WIG3_9CLOT</name>
<dbReference type="SUPFAM" id="SSF49373">
    <property type="entry name" value="Invasin/intimin cell-adhesion fragments"/>
    <property type="match status" value="1"/>
</dbReference>
<keyword evidence="6" id="KW-1185">Reference proteome</keyword>
<protein>
    <submittedName>
        <fullName evidence="5">Copper amine oxidase</fullName>
    </submittedName>
</protein>
<evidence type="ECO:0000259" key="4">
    <source>
        <dbReference type="Pfam" id="PF12733"/>
    </source>
</evidence>
<feature type="domain" description="Cadherin-like beta-sandwich-like" evidence="4">
    <location>
        <begin position="572"/>
        <end position="648"/>
    </location>
</feature>